<organism evidence="1 2">
    <name type="scientific">Salmonella enterica subsp. enterica serovar Rubislaw str. A4-653</name>
    <dbReference type="NCBI Taxonomy" id="913081"/>
    <lineage>
        <taxon>Bacteria</taxon>
        <taxon>Pseudomonadati</taxon>
        <taxon>Pseudomonadota</taxon>
        <taxon>Gammaproteobacteria</taxon>
        <taxon>Enterobacterales</taxon>
        <taxon>Enterobacteriaceae</taxon>
        <taxon>Salmonella</taxon>
    </lineage>
</organism>
<dbReference type="EMBL" id="AFCT01000069">
    <property type="protein sequence ID" value="EHC96206.1"/>
    <property type="molecule type" value="Genomic_DNA"/>
</dbReference>
<evidence type="ECO:0000313" key="2">
    <source>
        <dbReference type="Proteomes" id="UP000004903"/>
    </source>
</evidence>
<name>G5QD50_SALRU</name>
<reference evidence="1 2" key="1">
    <citation type="journal article" date="2011" name="BMC Genomics">
        <title>Genome sequencing reveals diversification of virulence factor content and possible host adaptation in distinct subpopulations of Salmonella enterica.</title>
        <authorList>
            <person name="den Bakker H.C."/>
            <person name="Moreno Switt A.I."/>
            <person name="Govoni G."/>
            <person name="Cummings C.A."/>
            <person name="Ranieri M.L."/>
            <person name="Degoricija L."/>
            <person name="Hoelzer K."/>
            <person name="Rodriguez-Rivera L.D."/>
            <person name="Brown S."/>
            <person name="Bolchacova E."/>
            <person name="Furtado M.R."/>
            <person name="Wiedmann M."/>
        </authorList>
    </citation>
    <scope>NUCLEOTIDE SEQUENCE [LARGE SCALE GENOMIC DNA]</scope>
    <source>
        <strain evidence="1 2">A4-653</strain>
    </source>
</reference>
<proteinExistence type="predicted"/>
<gene>
    <name evidence="1" type="ORF">LTSERUB_0113</name>
</gene>
<dbReference type="AlphaFoldDB" id="G5QD50"/>
<protein>
    <submittedName>
        <fullName evidence="1">Uncharacterized protein</fullName>
    </submittedName>
</protein>
<evidence type="ECO:0000313" key="1">
    <source>
        <dbReference type="EMBL" id="EHC96206.1"/>
    </source>
</evidence>
<feature type="non-terminal residue" evidence="1">
    <location>
        <position position="31"/>
    </location>
</feature>
<accession>G5QD50</accession>
<sequence length="31" mass="3357">MKKPHMVAVLSGKAAQVSIMARARHAVLLNQ</sequence>
<comment type="caution">
    <text evidence="1">The sequence shown here is derived from an EMBL/GenBank/DDBJ whole genome shotgun (WGS) entry which is preliminary data.</text>
</comment>
<dbReference type="Proteomes" id="UP000004903">
    <property type="component" value="Unassembled WGS sequence"/>
</dbReference>